<proteinExistence type="predicted"/>
<evidence type="ECO:0000313" key="1">
    <source>
        <dbReference type="EMBL" id="RMO04266.1"/>
    </source>
</evidence>
<comment type="caution">
    <text evidence="1">The sequence shown here is derived from an EMBL/GenBank/DDBJ whole genome shotgun (WGS) entry which is preliminary data.</text>
</comment>
<protein>
    <submittedName>
        <fullName evidence="1">Uncharacterized protein</fullName>
    </submittedName>
</protein>
<dbReference type="EMBL" id="RBPJ01000024">
    <property type="protein sequence ID" value="RMO04266.1"/>
    <property type="molecule type" value="Genomic_DNA"/>
</dbReference>
<gene>
    <name evidence="1" type="ORF">ALQ51_03906</name>
</gene>
<sequence length="72" mass="7477">MSTPYQACASPGRLSLVDSSAPLLHALQPVTLQPGSAHLCTDDSLLSANSVSLCARPKRLPGSFLTPQNSLS</sequence>
<accession>A0A3M3S6E3</accession>
<evidence type="ECO:0000313" key="2">
    <source>
        <dbReference type="Proteomes" id="UP000270524"/>
    </source>
</evidence>
<reference evidence="1 2" key="1">
    <citation type="submission" date="2018-08" db="EMBL/GenBank/DDBJ databases">
        <title>Recombination of ecologically and evolutionarily significant loci maintains genetic cohesion in the Pseudomonas syringae species complex.</title>
        <authorList>
            <person name="Dillon M."/>
            <person name="Thakur S."/>
            <person name="Almeida R.N.D."/>
            <person name="Weir B.S."/>
            <person name="Guttman D.S."/>
        </authorList>
    </citation>
    <scope>NUCLEOTIDE SEQUENCE [LARGE SCALE GENOMIC DNA]</scope>
    <source>
        <strain evidence="1 2">ICMP 15203</strain>
    </source>
</reference>
<dbReference type="AlphaFoldDB" id="A0A3M3S6E3"/>
<dbReference type="Proteomes" id="UP000270524">
    <property type="component" value="Unassembled WGS sequence"/>
</dbReference>
<organism evidence="1 2">
    <name type="scientific">Pseudomonas cannabina</name>
    <dbReference type="NCBI Taxonomy" id="86840"/>
    <lineage>
        <taxon>Bacteria</taxon>
        <taxon>Pseudomonadati</taxon>
        <taxon>Pseudomonadota</taxon>
        <taxon>Gammaproteobacteria</taxon>
        <taxon>Pseudomonadales</taxon>
        <taxon>Pseudomonadaceae</taxon>
        <taxon>Pseudomonas</taxon>
    </lineage>
</organism>
<name>A0A3M3S6E3_PSECA</name>